<proteinExistence type="predicted"/>
<gene>
    <name evidence="3" type="primary">gatD_3</name>
    <name evidence="3" type="ORF">SDC9_193786</name>
</gene>
<comment type="caution">
    <text evidence="3">The sequence shown here is derived from an EMBL/GenBank/DDBJ whole genome shotgun (WGS) entry which is preliminary data.</text>
</comment>
<accession>A0A645IFQ1</accession>
<reference evidence="3" key="1">
    <citation type="submission" date="2019-08" db="EMBL/GenBank/DDBJ databases">
        <authorList>
            <person name="Kucharzyk K."/>
            <person name="Murdoch R.W."/>
            <person name="Higgins S."/>
            <person name="Loffler F."/>
        </authorList>
    </citation>
    <scope>NUCLEOTIDE SEQUENCE</scope>
</reference>
<keyword evidence="1 3" id="KW-0560">Oxidoreductase</keyword>
<dbReference type="Gene3D" id="3.90.180.10">
    <property type="entry name" value="Medium-chain alcohol dehydrogenases, catalytic domain"/>
    <property type="match status" value="1"/>
</dbReference>
<evidence type="ECO:0000256" key="1">
    <source>
        <dbReference type="ARBA" id="ARBA00023002"/>
    </source>
</evidence>
<dbReference type="InterPro" id="IPR013149">
    <property type="entry name" value="ADH-like_C"/>
</dbReference>
<dbReference type="PANTHER" id="PTHR43401:SF2">
    <property type="entry name" value="L-THREONINE 3-DEHYDROGENASE"/>
    <property type="match status" value="1"/>
</dbReference>
<organism evidence="3">
    <name type="scientific">bioreactor metagenome</name>
    <dbReference type="NCBI Taxonomy" id="1076179"/>
    <lineage>
        <taxon>unclassified sequences</taxon>
        <taxon>metagenomes</taxon>
        <taxon>ecological metagenomes</taxon>
    </lineage>
</organism>
<protein>
    <submittedName>
        <fullName evidence="3">Galactitol 1-phosphate 5-dehydrogenase</fullName>
        <ecNumber evidence="3">1.1.1.251</ecNumber>
    </submittedName>
</protein>
<dbReference type="EC" id="1.1.1.251" evidence="3"/>
<name>A0A645IFQ1_9ZZZZ</name>
<evidence type="ECO:0000313" key="3">
    <source>
        <dbReference type="EMBL" id="MPN46203.1"/>
    </source>
</evidence>
<feature type="domain" description="Alcohol dehydrogenase-like C-terminal" evidence="2">
    <location>
        <begin position="14"/>
        <end position="149"/>
    </location>
</feature>
<dbReference type="EMBL" id="VSSQ01106681">
    <property type="protein sequence ID" value="MPN46203.1"/>
    <property type="molecule type" value="Genomic_DNA"/>
</dbReference>
<dbReference type="SUPFAM" id="SSF51735">
    <property type="entry name" value="NAD(P)-binding Rossmann-fold domains"/>
    <property type="match status" value="1"/>
</dbReference>
<dbReference type="PANTHER" id="PTHR43401">
    <property type="entry name" value="L-THREONINE 3-DEHYDROGENASE"/>
    <property type="match status" value="1"/>
</dbReference>
<evidence type="ECO:0000259" key="2">
    <source>
        <dbReference type="Pfam" id="PF00107"/>
    </source>
</evidence>
<dbReference type="AlphaFoldDB" id="A0A645IFQ1"/>
<dbReference type="InterPro" id="IPR036291">
    <property type="entry name" value="NAD(P)-bd_dom_sf"/>
</dbReference>
<sequence>MELGDNVAIFGAGAIGLMLAEFAKAWGAGRVIPLDVENAKIDFARGIGFLDAVNNAEPDWEEKIYALTEGKGADIAVEGAGVPPALAGALRIAKPQGKVVLMGNPAGDMPLNQHDYWEILRKQLTVLGTWNSSYTQKKNDWKIALQMMAQGRIDVKKFITHRFPLREANTAFEMIRDKTEFSNRVMFIND</sequence>
<dbReference type="InterPro" id="IPR050129">
    <property type="entry name" value="Zn_alcohol_dh"/>
</dbReference>
<dbReference type="Gene3D" id="3.40.50.720">
    <property type="entry name" value="NAD(P)-binding Rossmann-like Domain"/>
    <property type="match status" value="1"/>
</dbReference>
<dbReference type="GO" id="GO:0008868">
    <property type="term" value="F:galactitol-1-phosphate 5-dehydrogenase activity"/>
    <property type="evidence" value="ECO:0007669"/>
    <property type="project" value="UniProtKB-EC"/>
</dbReference>
<dbReference type="Pfam" id="PF00107">
    <property type="entry name" value="ADH_zinc_N"/>
    <property type="match status" value="1"/>
</dbReference>